<dbReference type="AlphaFoldDB" id="A0A7I4Y424"/>
<sequence length="183" mass="21096">MAYSAFLDCSSINNDIRYGELFSLFDNAQEYFTVSHGETFDKLLSKVNQLPVKSGRTKICCEQLKRRNSAKLNSVDEQLEHVYSTREQLESQQEDLRKTKVKQERELEECRTQREDVTRRYLKVSKNCAQLDREQSVVLKEVLEGSIKRLVTKLTAKEANLFTSAFPDEDGQIPGSGDDENME</sequence>
<accession>A0A7I4Y424</accession>
<keyword evidence="2" id="KW-1185">Reference proteome</keyword>
<dbReference type="OrthoDB" id="5876128at2759"/>
<evidence type="ECO:0000313" key="2">
    <source>
        <dbReference type="Proteomes" id="UP000025227"/>
    </source>
</evidence>
<feature type="coiled-coil region" evidence="1">
    <location>
        <begin position="72"/>
        <end position="120"/>
    </location>
</feature>
<reference evidence="3" key="1">
    <citation type="submission" date="2020-12" db="UniProtKB">
        <authorList>
            <consortium name="WormBaseParasite"/>
        </authorList>
    </citation>
    <scope>IDENTIFICATION</scope>
    <source>
        <strain evidence="3">MHco3</strain>
    </source>
</reference>
<keyword evidence="1" id="KW-0175">Coiled coil</keyword>
<protein>
    <submittedName>
        <fullName evidence="3">Uncharacterized protein</fullName>
    </submittedName>
</protein>
<evidence type="ECO:0000313" key="3">
    <source>
        <dbReference type="WBParaSite" id="HCON_00045520-00001"/>
    </source>
</evidence>
<proteinExistence type="predicted"/>
<dbReference type="Proteomes" id="UP000025227">
    <property type="component" value="Unplaced"/>
</dbReference>
<evidence type="ECO:0000256" key="1">
    <source>
        <dbReference type="SAM" id="Coils"/>
    </source>
</evidence>
<name>A0A7I4Y424_HAECO</name>
<organism evidence="2 3">
    <name type="scientific">Haemonchus contortus</name>
    <name type="common">Barber pole worm</name>
    <dbReference type="NCBI Taxonomy" id="6289"/>
    <lineage>
        <taxon>Eukaryota</taxon>
        <taxon>Metazoa</taxon>
        <taxon>Ecdysozoa</taxon>
        <taxon>Nematoda</taxon>
        <taxon>Chromadorea</taxon>
        <taxon>Rhabditida</taxon>
        <taxon>Rhabditina</taxon>
        <taxon>Rhabditomorpha</taxon>
        <taxon>Strongyloidea</taxon>
        <taxon>Trichostrongylidae</taxon>
        <taxon>Haemonchus</taxon>
    </lineage>
</organism>
<dbReference type="WBParaSite" id="HCON_00045520-00001">
    <property type="protein sequence ID" value="HCON_00045520-00001"/>
    <property type="gene ID" value="HCON_00045520"/>
</dbReference>
<dbReference type="OMA" id="RTKICCE"/>